<evidence type="ECO:0000313" key="3">
    <source>
        <dbReference type="Proteomes" id="UP000007093"/>
    </source>
</evidence>
<feature type="transmembrane region" description="Helical" evidence="1">
    <location>
        <begin position="16"/>
        <end position="40"/>
    </location>
</feature>
<gene>
    <name evidence="2" type="ordered locus">Acin_1514</name>
</gene>
<keyword evidence="1" id="KW-1133">Transmembrane helix</keyword>
<dbReference type="EMBL" id="CP003058">
    <property type="protein sequence ID" value="AEQ22734.1"/>
    <property type="molecule type" value="Genomic_DNA"/>
</dbReference>
<dbReference type="InParanoid" id="G4Q2S8"/>
<protein>
    <submittedName>
        <fullName evidence="2">Uncharacterized protein</fullName>
    </submittedName>
</protein>
<dbReference type="RefSeq" id="WP_009016441.1">
    <property type="nucleotide sequence ID" value="NC_016077.1"/>
</dbReference>
<reference evidence="2 3" key="1">
    <citation type="journal article" date="2011" name="J. Bacteriol.">
        <title>Complete genome sequence of Acidaminococcus intestini RYC-MR95, a Gram-negative bacterium from the phylum Firmicutes.</title>
        <authorList>
            <person name="D'Auria G."/>
            <person name="Galan J.C."/>
            <person name="Rodriguez-Alcayna M."/>
            <person name="Moya A."/>
            <person name="Baquero F."/>
            <person name="Latorre A."/>
        </authorList>
    </citation>
    <scope>NUCLEOTIDE SEQUENCE [LARGE SCALE GENOMIC DNA]</scope>
    <source>
        <strain evidence="2 3">RyC-MR95</strain>
    </source>
</reference>
<organism evidence="2 3">
    <name type="scientific">Acidaminococcus intestini (strain RyC-MR95)</name>
    <dbReference type="NCBI Taxonomy" id="568816"/>
    <lineage>
        <taxon>Bacteria</taxon>
        <taxon>Bacillati</taxon>
        <taxon>Bacillota</taxon>
        <taxon>Negativicutes</taxon>
        <taxon>Acidaminococcales</taxon>
        <taxon>Acidaminococcaceae</taxon>
        <taxon>Acidaminococcus</taxon>
    </lineage>
</organism>
<keyword evidence="1" id="KW-0812">Transmembrane</keyword>
<keyword evidence="1" id="KW-0472">Membrane</keyword>
<dbReference type="HOGENOM" id="CLU_2165480_0_0_9"/>
<keyword evidence="3" id="KW-1185">Reference proteome</keyword>
<dbReference type="Proteomes" id="UP000007093">
    <property type="component" value="Chromosome"/>
</dbReference>
<dbReference type="STRING" id="568816.Acin_1514"/>
<evidence type="ECO:0000313" key="2">
    <source>
        <dbReference type="EMBL" id="AEQ22734.1"/>
    </source>
</evidence>
<dbReference type="GeneID" id="92878365"/>
<accession>G4Q2S8</accession>
<evidence type="ECO:0000256" key="1">
    <source>
        <dbReference type="SAM" id="Phobius"/>
    </source>
</evidence>
<sequence>MLRTCPKARGFVLIDYLFATWLMSLLCFFILEAFSLGLWWTRTWEARAYAQKVLRHFAATGQKAPLLDPYLWVETERIVPELPQIKERQAAIYERPCRRLLARVVRYEKR</sequence>
<dbReference type="KEGG" id="ain:Acin_1514"/>
<proteinExistence type="predicted"/>
<name>G4Q2S8_ACIIR</name>
<dbReference type="AlphaFoldDB" id="G4Q2S8"/>
<dbReference type="PATRIC" id="fig|568816.4.peg.1471"/>